<dbReference type="InterPro" id="IPR019193">
    <property type="entry name" value="UBQ-conj_enz_E2-bd_prot"/>
</dbReference>
<gene>
    <name evidence="1" type="ORF">FOIG_00920</name>
</gene>
<dbReference type="GO" id="GO:0031624">
    <property type="term" value="F:ubiquitin conjugating enzyme binding"/>
    <property type="evidence" value="ECO:0007669"/>
    <property type="project" value="TreeGrafter"/>
</dbReference>
<dbReference type="GO" id="GO:0051865">
    <property type="term" value="P:protein autoubiquitination"/>
    <property type="evidence" value="ECO:0007669"/>
    <property type="project" value="TreeGrafter"/>
</dbReference>
<dbReference type="PANTHER" id="PTHR31531">
    <property type="entry name" value="E3 UBIQUITIN-PROTEIN LIGASE E3D FAMILY MEMBER"/>
    <property type="match status" value="1"/>
</dbReference>
<dbReference type="GO" id="GO:0030332">
    <property type="term" value="F:cyclin binding"/>
    <property type="evidence" value="ECO:0007669"/>
    <property type="project" value="TreeGrafter"/>
</dbReference>
<evidence type="ECO:0008006" key="2">
    <source>
        <dbReference type="Google" id="ProtNLM"/>
    </source>
</evidence>
<proteinExistence type="predicted"/>
<dbReference type="Proteomes" id="UP000030685">
    <property type="component" value="Unassembled WGS sequence"/>
</dbReference>
<accession>X0KC62</accession>
<dbReference type="AlphaFoldDB" id="X0KC62"/>
<dbReference type="GO" id="GO:0005829">
    <property type="term" value="C:cytosol"/>
    <property type="evidence" value="ECO:0007669"/>
    <property type="project" value="TreeGrafter"/>
</dbReference>
<sequence length="400" mass="43937">MTSQTSTIYAELLSNIRQISVTASLLTSVDSSTKAEISPDGRQLSVTHHGHTEHVTLPTQTSAIGSLPVAQIGRSSLSWRLPVSPTEARPSRFSLESQALPWTSVDITTGSSVACRSCGSEFVAQSIINTWKDLPSENWAEMMEFWHCHKPHDHDHDHQDPESLATKGYGANHAISAQQGVGFVDLTSFLFSESDCRGLQYSSSTPDAGFDLSSLALNDDESKKFLHIFCRECTTEVGLYNIAALSVTLFKWKITCQTKTADPSPSSSECLAATLLATISRSGSSKSIITPHTSEIAKSEAVSQKNIHLWVLNPNVVYTASSTADRKTAIKILYKYIDPVESEKLITSMTSDVQEISLPEEAIKAADNCLLWSSELLPVQERTFKEWQVGLLERWEPASR</sequence>
<dbReference type="GO" id="GO:0006513">
    <property type="term" value="P:protein monoubiquitination"/>
    <property type="evidence" value="ECO:0007669"/>
    <property type="project" value="TreeGrafter"/>
</dbReference>
<reference evidence="1" key="1">
    <citation type="submission" date="2011-11" db="EMBL/GenBank/DDBJ databases">
        <title>The Genome Sequence of Fusarium oxysporum II5.</title>
        <authorList>
            <consortium name="The Broad Institute Genome Sequencing Platform"/>
            <person name="Ma L.-J."/>
            <person name="Gale L.R."/>
            <person name="Schwartz D.C."/>
            <person name="Zhou S."/>
            <person name="Corby-Kistler H."/>
            <person name="Young S.K."/>
            <person name="Zeng Q."/>
            <person name="Gargeya S."/>
            <person name="Fitzgerald M."/>
            <person name="Haas B."/>
            <person name="Abouelleil A."/>
            <person name="Alvarado L."/>
            <person name="Arachchi H.M."/>
            <person name="Berlin A."/>
            <person name="Brown A."/>
            <person name="Chapman S.B."/>
            <person name="Chen Z."/>
            <person name="Dunbar C."/>
            <person name="Freedman E."/>
            <person name="Gearin G."/>
            <person name="Goldberg J."/>
            <person name="Griggs A."/>
            <person name="Gujja S."/>
            <person name="Heiman D."/>
            <person name="Howarth C."/>
            <person name="Larson L."/>
            <person name="Lui A."/>
            <person name="MacDonald P.J.P."/>
            <person name="Montmayeur A."/>
            <person name="Murphy C."/>
            <person name="Neiman D."/>
            <person name="Pearson M."/>
            <person name="Priest M."/>
            <person name="Roberts A."/>
            <person name="Saif S."/>
            <person name="Shea T."/>
            <person name="Shenoy N."/>
            <person name="Sisk P."/>
            <person name="Stolte C."/>
            <person name="Sykes S."/>
            <person name="Wortman J."/>
            <person name="Nusbaum C."/>
            <person name="Birren B."/>
        </authorList>
    </citation>
    <scope>NUCLEOTIDE SEQUENCE [LARGE SCALE GENOMIC DNA]</scope>
    <source>
        <strain evidence="1">54006</strain>
    </source>
</reference>
<dbReference type="GO" id="GO:0000151">
    <property type="term" value="C:ubiquitin ligase complex"/>
    <property type="evidence" value="ECO:0007669"/>
    <property type="project" value="TreeGrafter"/>
</dbReference>
<dbReference type="Pfam" id="PF09814">
    <property type="entry name" value="HECT_2"/>
    <property type="match status" value="1"/>
</dbReference>
<dbReference type="RefSeq" id="XP_031073182.1">
    <property type="nucleotide sequence ID" value="XM_031197415.1"/>
</dbReference>
<dbReference type="GeneID" id="42026095"/>
<dbReference type="GO" id="GO:0043161">
    <property type="term" value="P:proteasome-mediated ubiquitin-dependent protein catabolic process"/>
    <property type="evidence" value="ECO:0007669"/>
    <property type="project" value="TreeGrafter"/>
</dbReference>
<reference evidence="1" key="2">
    <citation type="submission" date="2012-05" db="EMBL/GenBank/DDBJ databases">
        <title>The Genome Annotation of Fusarium oxysporum II5.</title>
        <authorList>
            <consortium name="The Broad Institute Genomics Platform"/>
            <person name="Ma L.-J."/>
            <person name="Corby-Kistler H."/>
            <person name="Broz K."/>
            <person name="Gale L.R."/>
            <person name="Jonkers W."/>
            <person name="O'Donnell K."/>
            <person name="Ploetz R."/>
            <person name="Steinberg C."/>
            <person name="Schwartz D.C."/>
            <person name="VanEtten H."/>
            <person name="Zhou S."/>
            <person name="Young S.K."/>
            <person name="Zeng Q."/>
            <person name="Gargeya S."/>
            <person name="Fitzgerald M."/>
            <person name="Abouelleil A."/>
            <person name="Alvarado L."/>
            <person name="Chapman S.B."/>
            <person name="Gainer-Dewar J."/>
            <person name="Goldberg J."/>
            <person name="Griggs A."/>
            <person name="Gujja S."/>
            <person name="Hansen M."/>
            <person name="Howarth C."/>
            <person name="Imamovic A."/>
            <person name="Ireland A."/>
            <person name="Larimer J."/>
            <person name="McCowan C."/>
            <person name="Murphy C."/>
            <person name="Pearson M."/>
            <person name="Poon T.W."/>
            <person name="Priest M."/>
            <person name="Roberts A."/>
            <person name="Saif S."/>
            <person name="Shea T."/>
            <person name="Sykes S."/>
            <person name="Wortman J."/>
            <person name="Nusbaum C."/>
            <person name="Birren B."/>
        </authorList>
    </citation>
    <scope>NUCLEOTIDE SEQUENCE</scope>
    <source>
        <strain evidence="1">54006</strain>
    </source>
</reference>
<dbReference type="GO" id="GO:0000209">
    <property type="term" value="P:protein polyubiquitination"/>
    <property type="evidence" value="ECO:0007669"/>
    <property type="project" value="TreeGrafter"/>
</dbReference>
<dbReference type="GO" id="GO:0061630">
    <property type="term" value="F:ubiquitin protein ligase activity"/>
    <property type="evidence" value="ECO:0007669"/>
    <property type="project" value="TreeGrafter"/>
</dbReference>
<evidence type="ECO:0000313" key="1">
    <source>
        <dbReference type="EMBL" id="EXM11093.1"/>
    </source>
</evidence>
<dbReference type="HOGENOM" id="CLU_029122_1_1_1"/>
<name>X0KC62_FUSO5</name>
<dbReference type="GO" id="GO:0005634">
    <property type="term" value="C:nucleus"/>
    <property type="evidence" value="ECO:0007669"/>
    <property type="project" value="TreeGrafter"/>
</dbReference>
<dbReference type="VEuPathDB" id="FungiDB:FOIG_00920"/>
<organism evidence="1">
    <name type="scientific">Fusarium odoratissimum (strain NRRL 54006)</name>
    <dbReference type="NCBI Taxonomy" id="1089451"/>
    <lineage>
        <taxon>Eukaryota</taxon>
        <taxon>Fungi</taxon>
        <taxon>Dikarya</taxon>
        <taxon>Ascomycota</taxon>
        <taxon>Pezizomycotina</taxon>
        <taxon>Sordariomycetes</taxon>
        <taxon>Hypocreomycetidae</taxon>
        <taxon>Hypocreales</taxon>
        <taxon>Nectriaceae</taxon>
        <taxon>Fusarium</taxon>
        <taxon>Fusarium oxysporum species complex</taxon>
        <taxon>Fusarium oxysporum f. sp. cubense (strain race 4)</taxon>
    </lineage>
</organism>
<protein>
    <recommendedName>
        <fullName evidence="2">Ubiquitin-conjugating enzyme E2C-binding protein</fullName>
    </recommendedName>
</protein>
<dbReference type="PANTHER" id="PTHR31531:SF2">
    <property type="entry name" value="E3 UBIQUITIN-PROTEIN LIGASE E3D"/>
    <property type="match status" value="1"/>
</dbReference>
<dbReference type="EMBL" id="JH658272">
    <property type="protein sequence ID" value="EXM11093.1"/>
    <property type="molecule type" value="Genomic_DNA"/>
</dbReference>